<dbReference type="PROSITE" id="PS50005">
    <property type="entry name" value="TPR"/>
    <property type="match status" value="1"/>
</dbReference>
<proteinExistence type="predicted"/>
<name>A0A932ERM7_9BACT</name>
<feature type="repeat" description="TPR" evidence="1">
    <location>
        <begin position="60"/>
        <end position="93"/>
    </location>
</feature>
<evidence type="ECO:0000256" key="2">
    <source>
        <dbReference type="SAM" id="SignalP"/>
    </source>
</evidence>
<feature type="signal peptide" evidence="2">
    <location>
        <begin position="1"/>
        <end position="21"/>
    </location>
</feature>
<dbReference type="PANTHER" id="PTHR45588">
    <property type="entry name" value="TPR DOMAIN-CONTAINING PROTEIN"/>
    <property type="match status" value="1"/>
</dbReference>
<accession>A0A932ERM7</accession>
<dbReference type="EMBL" id="JACPNR010000011">
    <property type="protein sequence ID" value="MBI2679030.1"/>
    <property type="molecule type" value="Genomic_DNA"/>
</dbReference>
<gene>
    <name evidence="3" type="ORF">HYX28_09635</name>
</gene>
<evidence type="ECO:0008006" key="5">
    <source>
        <dbReference type="Google" id="ProtNLM"/>
    </source>
</evidence>
<dbReference type="InterPro" id="IPR011990">
    <property type="entry name" value="TPR-like_helical_dom_sf"/>
</dbReference>
<dbReference type="InterPro" id="IPR019734">
    <property type="entry name" value="TPR_rpt"/>
</dbReference>
<organism evidence="3 4">
    <name type="scientific">Candidatus Korobacter versatilis</name>
    <dbReference type="NCBI Taxonomy" id="658062"/>
    <lineage>
        <taxon>Bacteria</taxon>
        <taxon>Pseudomonadati</taxon>
        <taxon>Acidobacteriota</taxon>
        <taxon>Terriglobia</taxon>
        <taxon>Terriglobales</taxon>
        <taxon>Candidatus Korobacteraceae</taxon>
        <taxon>Candidatus Korobacter</taxon>
    </lineage>
</organism>
<feature type="chain" id="PRO_5037909898" description="Tetratricopeptide repeat protein" evidence="2">
    <location>
        <begin position="22"/>
        <end position="563"/>
    </location>
</feature>
<dbReference type="PANTHER" id="PTHR45588:SF1">
    <property type="entry name" value="WW DOMAIN-CONTAINING PROTEIN"/>
    <property type="match status" value="1"/>
</dbReference>
<evidence type="ECO:0000313" key="4">
    <source>
        <dbReference type="Proteomes" id="UP000779809"/>
    </source>
</evidence>
<dbReference type="SUPFAM" id="SSF48452">
    <property type="entry name" value="TPR-like"/>
    <property type="match status" value="2"/>
</dbReference>
<dbReference type="Gene3D" id="1.25.40.10">
    <property type="entry name" value="Tetratricopeptide repeat domain"/>
    <property type="match status" value="1"/>
</dbReference>
<evidence type="ECO:0000313" key="3">
    <source>
        <dbReference type="EMBL" id="MBI2679030.1"/>
    </source>
</evidence>
<dbReference type="Proteomes" id="UP000779809">
    <property type="component" value="Unassembled WGS sequence"/>
</dbReference>
<protein>
    <recommendedName>
        <fullName evidence="5">Tetratricopeptide repeat protein</fullName>
    </recommendedName>
</protein>
<sequence length="563" mass="61713">MRKLSLLVVLISLPLAILASAQMHHAAPAKAPANAAASTVVLNPALGPMHHAVTTANPEAQKFFDQGLNLVYGFNHSEAEKSFQRAAALDPNMAMAWWGIAYAVGPNYNLPVDWEREQIAYNAIGKADALAAKATPSERAYIAALRKRITNDKNANLHQLDVDYSNAMRELVTAYPDDLDAATLFAESMMNLRPWKLWQPDGTPAPGTEEIVATLESVLRRNPDHMGAMHFYIHAVEASGSPERALRSSDHLGALAPASGHIVHMPSHIYIRTGDFDHAAVSNEQAAKADEAYIARAHLQGVYPLMYYSHNLHFLAAAYGADGRFADAMRSSQRLESNVAPHIKDVPMLEGFMPTRYFVLARFHRWADVMKLPPPPTDHHFQTVMWHYARGVAMAAKGDAAGAQKEHDALVEAGKPIPADMIVSSVGNTAVQVVRVADAVLAARIVEAKSGEAKAAGKSDPAVIDAWRNAVTEYDKVAYAEPPDWYYSVRESLGAALLRGKQYKEAEQVFREDLLRNRRSGRSLYGLALALKGQGRDYDSGFVMTEYKTAWSKAEKPLTEGDL</sequence>
<keyword evidence="2" id="KW-0732">Signal</keyword>
<keyword evidence="1" id="KW-0802">TPR repeat</keyword>
<reference evidence="3" key="1">
    <citation type="submission" date="2020-07" db="EMBL/GenBank/DDBJ databases">
        <title>Huge and variable diversity of episymbiotic CPR bacteria and DPANN archaea in groundwater ecosystems.</title>
        <authorList>
            <person name="He C.Y."/>
            <person name="Keren R."/>
            <person name="Whittaker M."/>
            <person name="Farag I.F."/>
            <person name="Doudna J."/>
            <person name="Cate J.H.D."/>
            <person name="Banfield J.F."/>
        </authorList>
    </citation>
    <scope>NUCLEOTIDE SEQUENCE</scope>
    <source>
        <strain evidence="3">NC_groundwater_580_Pr5_B-0.1um_64_19</strain>
    </source>
</reference>
<dbReference type="AlphaFoldDB" id="A0A932ERM7"/>
<evidence type="ECO:0000256" key="1">
    <source>
        <dbReference type="PROSITE-ProRule" id="PRU00339"/>
    </source>
</evidence>
<comment type="caution">
    <text evidence="3">The sequence shown here is derived from an EMBL/GenBank/DDBJ whole genome shotgun (WGS) entry which is preliminary data.</text>
</comment>